<evidence type="ECO:0000259" key="6">
    <source>
        <dbReference type="Pfam" id="PF02465"/>
    </source>
</evidence>
<proteinExistence type="inferred from homology"/>
<comment type="function">
    <text evidence="5">Required for morphogenesis and for the elongation of the flagellar filament by facilitating polymerization of the flagellin monomers at the tip of growing filament. Forms a capping structure, which prevents flagellin subunits (transported through the central channel of the flagellum) from leaking out without polymerization at the distal end.</text>
</comment>
<organism evidence="8 9">
    <name type="scientific">Planomicrobium okeanokoites</name>
    <name type="common">Planococcus okeanokoites</name>
    <name type="synonym">Flavobacterium okeanokoites</name>
    <dbReference type="NCBI Taxonomy" id="244"/>
    <lineage>
        <taxon>Bacteria</taxon>
        <taxon>Bacillati</taxon>
        <taxon>Bacillota</taxon>
        <taxon>Bacilli</taxon>
        <taxon>Bacillales</taxon>
        <taxon>Caryophanaceae</taxon>
        <taxon>Planomicrobium</taxon>
    </lineage>
</organism>
<sequence>MRISGLATGMDIDQIVKDLMAAEKMPLDRLTQKKMWTEWQQESYREFNLSLSNLRTSTSSLRFSSAFNAYSATSSNAASLGVSTTASAMTGTYTAEVVSIASAAKVNSSAGIENSPGVKAQSGDQIGTAGTITVTGSGGATATVDVTATMTFSDVAKAIQDSTTASVPALRASFDNTTSRFFIASKGMGVDQNFSMSFSDAALADKIVNNGGTTTAMTTNGQDGSVNFDGIPITGLKSNQTTVNGLTLNLNQVGTSTITVNSDTAKPLESIKSFVENYNKTIADIEAKLIEKRYPDFQPLTDDQKKAMTENEIELWEEKSRSGLLRNDPTLQTALQELRRNLTGAVDDLGLLGNISTLSEIGITTGSYTNGGKLFIDDAKLQKALADKPDEVMNLFTKKTGDLGIAERVYQGLNDAVKSLSTRAGNPGSFIDNSTLSKSIKRMESDISNWQDKLSRIEGRYWKQFTAMEKAMNQMNSQSMWMQQNMFGGM</sequence>
<evidence type="ECO:0000313" key="8">
    <source>
        <dbReference type="EMBL" id="MFC3209825.1"/>
    </source>
</evidence>
<evidence type="ECO:0000256" key="3">
    <source>
        <dbReference type="ARBA" id="ARBA00023054"/>
    </source>
</evidence>
<evidence type="ECO:0000256" key="2">
    <source>
        <dbReference type="ARBA" id="ARBA00011255"/>
    </source>
</evidence>
<evidence type="ECO:0000259" key="7">
    <source>
        <dbReference type="Pfam" id="PF07195"/>
    </source>
</evidence>
<keyword evidence="9" id="KW-1185">Reference proteome</keyword>
<comment type="subunit">
    <text evidence="2 5">Homopentamer.</text>
</comment>
<dbReference type="PANTHER" id="PTHR30288:SF0">
    <property type="entry name" value="FLAGELLAR HOOK-ASSOCIATED PROTEIN 2"/>
    <property type="match status" value="1"/>
</dbReference>
<comment type="similarity">
    <text evidence="1 5">Belongs to the FliD family.</text>
</comment>
<evidence type="ECO:0000256" key="1">
    <source>
        <dbReference type="ARBA" id="ARBA00009764"/>
    </source>
</evidence>
<keyword evidence="5" id="KW-0964">Secreted</keyword>
<dbReference type="RefSeq" id="WP_117313606.1">
    <property type="nucleotide sequence ID" value="NZ_JBHRUJ010000001.1"/>
</dbReference>
<reference evidence="9" key="1">
    <citation type="journal article" date="2019" name="Int. J. Syst. Evol. Microbiol.">
        <title>The Global Catalogue of Microorganisms (GCM) 10K type strain sequencing project: providing services to taxonomists for standard genome sequencing and annotation.</title>
        <authorList>
            <consortium name="The Broad Institute Genomics Platform"/>
            <consortium name="The Broad Institute Genome Sequencing Center for Infectious Disease"/>
            <person name="Wu L."/>
            <person name="Ma J."/>
        </authorList>
    </citation>
    <scope>NUCLEOTIDE SEQUENCE [LARGE SCALE GENOMIC DNA]</scope>
    <source>
        <strain evidence="9">CCM 320</strain>
    </source>
</reference>
<accession>A0ABV7KHS9</accession>
<dbReference type="EMBL" id="JBHRUJ010000001">
    <property type="protein sequence ID" value="MFC3209825.1"/>
    <property type="molecule type" value="Genomic_DNA"/>
</dbReference>
<dbReference type="InterPro" id="IPR010809">
    <property type="entry name" value="FliD_C"/>
</dbReference>
<evidence type="ECO:0000313" key="9">
    <source>
        <dbReference type="Proteomes" id="UP001595625"/>
    </source>
</evidence>
<dbReference type="InterPro" id="IPR040026">
    <property type="entry name" value="FliD"/>
</dbReference>
<name>A0ABV7KHS9_PLAOK</name>
<keyword evidence="8" id="KW-0282">Flagellum</keyword>
<evidence type="ECO:0000256" key="4">
    <source>
        <dbReference type="ARBA" id="ARBA00023143"/>
    </source>
</evidence>
<feature type="domain" description="Flagellar hook-associated protein 2 C-terminal" evidence="7">
    <location>
        <begin position="221"/>
        <end position="477"/>
    </location>
</feature>
<dbReference type="Proteomes" id="UP001595625">
    <property type="component" value="Unassembled WGS sequence"/>
</dbReference>
<keyword evidence="4 5" id="KW-0975">Bacterial flagellum</keyword>
<evidence type="ECO:0000256" key="5">
    <source>
        <dbReference type="RuleBase" id="RU362066"/>
    </source>
</evidence>
<gene>
    <name evidence="8" type="primary">fliD</name>
    <name evidence="8" type="ORF">ACFOEJ_01875</name>
</gene>
<protein>
    <recommendedName>
        <fullName evidence="5">Flagellar hook-associated protein 2</fullName>
        <shortName evidence="5">HAP2</shortName>
    </recommendedName>
    <alternativeName>
        <fullName evidence="5">Flagellar cap protein</fullName>
    </alternativeName>
</protein>
<dbReference type="InterPro" id="IPR003481">
    <property type="entry name" value="FliD_N"/>
</dbReference>
<keyword evidence="8" id="KW-0966">Cell projection</keyword>
<keyword evidence="3" id="KW-0175">Coiled coil</keyword>
<dbReference type="Pfam" id="PF07195">
    <property type="entry name" value="FliD_C"/>
    <property type="match status" value="1"/>
</dbReference>
<dbReference type="PANTHER" id="PTHR30288">
    <property type="entry name" value="FLAGELLAR CAP/ASSEMBLY PROTEIN FLID"/>
    <property type="match status" value="1"/>
</dbReference>
<feature type="domain" description="Flagellar hook-associated protein 2 N-terminal" evidence="6">
    <location>
        <begin position="8"/>
        <end position="103"/>
    </location>
</feature>
<keyword evidence="8" id="KW-0969">Cilium</keyword>
<comment type="subcellular location">
    <subcellularLocation>
        <location evidence="5">Secreted</location>
    </subcellularLocation>
    <subcellularLocation>
        <location evidence="5">Bacterial flagellum</location>
    </subcellularLocation>
</comment>
<comment type="caution">
    <text evidence="8">The sequence shown here is derived from an EMBL/GenBank/DDBJ whole genome shotgun (WGS) entry which is preliminary data.</text>
</comment>
<dbReference type="Pfam" id="PF02465">
    <property type="entry name" value="FliD_N"/>
    <property type="match status" value="1"/>
</dbReference>